<dbReference type="RefSeq" id="WP_345675424.1">
    <property type="nucleotide sequence ID" value="NZ_BAABHS010000007.1"/>
</dbReference>
<organism evidence="7 8">
    <name type="scientific">Yinghuangia aomiensis</name>
    <dbReference type="NCBI Taxonomy" id="676205"/>
    <lineage>
        <taxon>Bacteria</taxon>
        <taxon>Bacillati</taxon>
        <taxon>Actinomycetota</taxon>
        <taxon>Actinomycetes</taxon>
        <taxon>Kitasatosporales</taxon>
        <taxon>Streptomycetaceae</taxon>
        <taxon>Yinghuangia</taxon>
    </lineage>
</organism>
<dbReference type="Gene3D" id="3.40.630.30">
    <property type="match status" value="1"/>
</dbReference>
<comment type="pathway">
    <text evidence="2">Siderophore biosynthesis; mycobactin biosynthesis.</text>
</comment>
<reference evidence="8" key="1">
    <citation type="journal article" date="2019" name="Int. J. Syst. Evol. Microbiol.">
        <title>The Global Catalogue of Microorganisms (GCM) 10K type strain sequencing project: providing services to taxonomists for standard genome sequencing and annotation.</title>
        <authorList>
            <consortium name="The Broad Institute Genomics Platform"/>
            <consortium name="The Broad Institute Genome Sequencing Center for Infectious Disease"/>
            <person name="Wu L."/>
            <person name="Ma J."/>
        </authorList>
    </citation>
    <scope>NUCLEOTIDE SEQUENCE [LARGE SCALE GENOMIC DNA]</scope>
    <source>
        <strain evidence="8">JCM 17986</strain>
    </source>
</reference>
<dbReference type="PROSITE" id="PS51186">
    <property type="entry name" value="GNAT"/>
    <property type="match status" value="1"/>
</dbReference>
<comment type="function">
    <text evidence="1">Acyltransferase required for the direct transfer of medium- to long-chain fatty acyl moieties from a carrier protein (MbtL) on to the epsilon-amino group of lysine residue in the mycobactin core.</text>
</comment>
<dbReference type="InterPro" id="IPR000182">
    <property type="entry name" value="GNAT_dom"/>
</dbReference>
<evidence type="ECO:0000313" key="8">
    <source>
        <dbReference type="Proteomes" id="UP001500466"/>
    </source>
</evidence>
<keyword evidence="4" id="KW-0046">Antibiotic resistance</keyword>
<protein>
    <recommendedName>
        <fullName evidence="3">Lysine N-acyltransferase MbtK</fullName>
    </recommendedName>
    <alternativeName>
        <fullName evidence="5">Mycobactin synthase protein K</fullName>
    </alternativeName>
</protein>
<comment type="caution">
    <text evidence="7">The sequence shown here is derived from an EMBL/GenBank/DDBJ whole genome shotgun (WGS) entry which is preliminary data.</text>
</comment>
<dbReference type="InterPro" id="IPR016181">
    <property type="entry name" value="Acyl_CoA_acyltransferase"/>
</dbReference>
<dbReference type="SMART" id="SM01006">
    <property type="entry name" value="AlcB"/>
    <property type="match status" value="1"/>
</dbReference>
<sequence>MTVSPMSPMSPLSSPADATLDAAVAAAAALGTTDTPERTGVEDLDDDTLRLTHRALRAGLSGPLTEANRWGAVALPPGRFSFHELHLKRDLPLLHEWMNDPDVARWWELGGDVDVTANHLAAHARLTHATAYVGCLDDQPVSYWELYRADLDPLARHYAAKPHDVGIHVLIGPAHHRGQGLGSLLLLVVSELILRAAPDTQRVVAEPDVRNAASIGAFRRAGFRRSVDLTLPGKTAALMIRDRHRDATGPAA</sequence>
<dbReference type="PANTHER" id="PTHR31438">
    <property type="entry name" value="LYSINE N-ACYLTRANSFERASE C17G9.06C-RELATED"/>
    <property type="match status" value="1"/>
</dbReference>
<dbReference type="Pfam" id="PF13523">
    <property type="entry name" value="Acetyltransf_8"/>
    <property type="match status" value="1"/>
</dbReference>
<accession>A0ABP9H3J7</accession>
<name>A0ABP9H3J7_9ACTN</name>
<evidence type="ECO:0000256" key="4">
    <source>
        <dbReference type="ARBA" id="ARBA00023251"/>
    </source>
</evidence>
<evidence type="ECO:0000256" key="5">
    <source>
        <dbReference type="ARBA" id="ARBA00031122"/>
    </source>
</evidence>
<evidence type="ECO:0000259" key="6">
    <source>
        <dbReference type="PROSITE" id="PS51186"/>
    </source>
</evidence>
<gene>
    <name evidence="7" type="ORF">GCM10023205_24510</name>
</gene>
<dbReference type="EMBL" id="BAABHS010000007">
    <property type="protein sequence ID" value="GAA4960356.1"/>
    <property type="molecule type" value="Genomic_DNA"/>
</dbReference>
<dbReference type="SUPFAM" id="SSF55729">
    <property type="entry name" value="Acyl-CoA N-acyltransferases (Nat)"/>
    <property type="match status" value="1"/>
</dbReference>
<proteinExistence type="predicted"/>
<evidence type="ECO:0000256" key="2">
    <source>
        <dbReference type="ARBA" id="ARBA00005102"/>
    </source>
</evidence>
<feature type="domain" description="N-acetyltransferase" evidence="6">
    <location>
        <begin position="80"/>
        <end position="244"/>
    </location>
</feature>
<evidence type="ECO:0000256" key="3">
    <source>
        <dbReference type="ARBA" id="ARBA00020586"/>
    </source>
</evidence>
<evidence type="ECO:0000256" key="1">
    <source>
        <dbReference type="ARBA" id="ARBA00003818"/>
    </source>
</evidence>
<dbReference type="PANTHER" id="PTHR31438:SF1">
    <property type="entry name" value="LYSINE N-ACYLTRANSFERASE C17G9.06C-RELATED"/>
    <property type="match status" value="1"/>
</dbReference>
<dbReference type="InterPro" id="IPR019432">
    <property type="entry name" value="Acyltransferase_MbtK/IucB-like"/>
</dbReference>
<keyword evidence="8" id="KW-1185">Reference proteome</keyword>
<dbReference type="Proteomes" id="UP001500466">
    <property type="component" value="Unassembled WGS sequence"/>
</dbReference>
<evidence type="ECO:0000313" key="7">
    <source>
        <dbReference type="EMBL" id="GAA4960356.1"/>
    </source>
</evidence>